<reference evidence="2" key="1">
    <citation type="submission" date="2022-11" db="UniProtKB">
        <authorList>
            <consortium name="WormBaseParasite"/>
        </authorList>
    </citation>
    <scope>IDENTIFICATION</scope>
</reference>
<dbReference type="WBParaSite" id="nRc.2.0.1.t15283-RA">
    <property type="protein sequence ID" value="nRc.2.0.1.t15283-RA"/>
    <property type="gene ID" value="nRc.2.0.1.g15283"/>
</dbReference>
<sequence length="65" mass="6946">MAAARCTYEGHLQEQEAVRGLAPALPSSSPTSQLSIFLDSMCHRPPPEELTLGTGQTIQDCNCDA</sequence>
<protein>
    <submittedName>
        <fullName evidence="2">Uncharacterized protein</fullName>
    </submittedName>
</protein>
<evidence type="ECO:0000313" key="1">
    <source>
        <dbReference type="Proteomes" id="UP000887565"/>
    </source>
</evidence>
<keyword evidence="1" id="KW-1185">Reference proteome</keyword>
<name>A0A915IPB2_ROMCU</name>
<evidence type="ECO:0000313" key="2">
    <source>
        <dbReference type="WBParaSite" id="nRc.2.0.1.t15283-RA"/>
    </source>
</evidence>
<organism evidence="1 2">
    <name type="scientific">Romanomermis culicivorax</name>
    <name type="common">Nematode worm</name>
    <dbReference type="NCBI Taxonomy" id="13658"/>
    <lineage>
        <taxon>Eukaryota</taxon>
        <taxon>Metazoa</taxon>
        <taxon>Ecdysozoa</taxon>
        <taxon>Nematoda</taxon>
        <taxon>Enoplea</taxon>
        <taxon>Dorylaimia</taxon>
        <taxon>Mermithida</taxon>
        <taxon>Mermithoidea</taxon>
        <taxon>Mermithidae</taxon>
        <taxon>Romanomermis</taxon>
    </lineage>
</organism>
<proteinExistence type="predicted"/>
<accession>A0A915IPB2</accession>
<dbReference type="AlphaFoldDB" id="A0A915IPB2"/>
<dbReference type="Proteomes" id="UP000887565">
    <property type="component" value="Unplaced"/>
</dbReference>